<dbReference type="Proteomes" id="UP000186455">
    <property type="component" value="Unassembled WGS sequence"/>
</dbReference>
<evidence type="ECO:0000256" key="1">
    <source>
        <dbReference type="SAM" id="MobiDB-lite"/>
    </source>
</evidence>
<accession>A0A1Q4VF36</accession>
<name>A0A1Q4VF36_9ACTN</name>
<proteinExistence type="predicted"/>
<keyword evidence="3" id="KW-1185">Reference proteome</keyword>
<feature type="region of interest" description="Disordered" evidence="1">
    <location>
        <begin position="103"/>
        <end position="132"/>
    </location>
</feature>
<reference evidence="2 3" key="1">
    <citation type="submission" date="2015-06" db="EMBL/GenBank/DDBJ databases">
        <title>Cloning and characterization of the uncialamcin biosynthetic gene cluster.</title>
        <authorList>
            <person name="Yan X."/>
            <person name="Huang T."/>
            <person name="Ge H."/>
            <person name="Shen B."/>
        </authorList>
    </citation>
    <scope>NUCLEOTIDE SEQUENCE [LARGE SCALE GENOMIC DNA]</scope>
    <source>
        <strain evidence="2 3">DCA2648</strain>
    </source>
</reference>
<evidence type="ECO:0000313" key="3">
    <source>
        <dbReference type="Proteomes" id="UP000186455"/>
    </source>
</evidence>
<organism evidence="2 3">
    <name type="scientific">Streptomyces uncialis</name>
    <dbReference type="NCBI Taxonomy" id="1048205"/>
    <lineage>
        <taxon>Bacteria</taxon>
        <taxon>Bacillati</taxon>
        <taxon>Actinomycetota</taxon>
        <taxon>Actinomycetes</taxon>
        <taxon>Kitasatosporales</taxon>
        <taxon>Streptomycetaceae</taxon>
        <taxon>Streptomyces</taxon>
    </lineage>
</organism>
<protein>
    <submittedName>
        <fullName evidence="2">Uncharacterized protein</fullName>
    </submittedName>
</protein>
<dbReference type="RefSeq" id="WP_073784842.1">
    <property type="nucleotide sequence ID" value="NZ_LFBV01000001.1"/>
</dbReference>
<dbReference type="AlphaFoldDB" id="A0A1Q4VF36"/>
<dbReference type="EMBL" id="LFBV01000001">
    <property type="protein sequence ID" value="OKH96445.1"/>
    <property type="molecule type" value="Genomic_DNA"/>
</dbReference>
<comment type="caution">
    <text evidence="2">The sequence shown here is derived from an EMBL/GenBank/DDBJ whole genome shotgun (WGS) entry which is preliminary data.</text>
</comment>
<evidence type="ECO:0000313" key="2">
    <source>
        <dbReference type="EMBL" id="OKH96445.1"/>
    </source>
</evidence>
<gene>
    <name evidence="2" type="ORF">AB852_07645</name>
</gene>
<sequence length="132" mass="14724">MTGHDVRAPVGSTRVGRGSSVRLLPWSTPEGKPCYLVTDDGDGYLSRIADVRESTQLDMADQLLGHARALLSEPKVDARELRFVAARLVESLHDTLRVARSRGERLPCRAEPLDRHESNPDRRDDERPGEGR</sequence>